<keyword evidence="1" id="KW-0732">Signal</keyword>
<evidence type="ECO:0000313" key="3">
    <source>
        <dbReference type="EMBL" id="MFC3702414.1"/>
    </source>
</evidence>
<comment type="caution">
    <text evidence="3">The sequence shown here is derived from an EMBL/GenBank/DDBJ whole genome shotgun (WGS) entry which is preliminary data.</text>
</comment>
<dbReference type="InterPro" id="IPR000782">
    <property type="entry name" value="FAS1_domain"/>
</dbReference>
<dbReference type="Proteomes" id="UP001595710">
    <property type="component" value="Unassembled WGS sequence"/>
</dbReference>
<feature type="signal peptide" evidence="1">
    <location>
        <begin position="1"/>
        <end position="24"/>
    </location>
</feature>
<evidence type="ECO:0000313" key="4">
    <source>
        <dbReference type="Proteomes" id="UP001595710"/>
    </source>
</evidence>
<dbReference type="PANTHER" id="PTHR10900:SF77">
    <property type="entry name" value="FI19380P1"/>
    <property type="match status" value="1"/>
</dbReference>
<accession>A0ABV7WVR1</accession>
<dbReference type="PANTHER" id="PTHR10900">
    <property type="entry name" value="PERIOSTIN-RELATED"/>
    <property type="match status" value="1"/>
</dbReference>
<dbReference type="SUPFAM" id="SSF82153">
    <property type="entry name" value="FAS1 domain"/>
    <property type="match status" value="1"/>
</dbReference>
<dbReference type="PROSITE" id="PS50213">
    <property type="entry name" value="FAS1"/>
    <property type="match status" value="1"/>
</dbReference>
<feature type="chain" id="PRO_5045691496" evidence="1">
    <location>
        <begin position="25"/>
        <end position="162"/>
    </location>
</feature>
<dbReference type="InterPro" id="IPR050904">
    <property type="entry name" value="Adhesion/Biosynth-related"/>
</dbReference>
<feature type="domain" description="FAS1" evidence="2">
    <location>
        <begin position="30"/>
        <end position="160"/>
    </location>
</feature>
<gene>
    <name evidence="3" type="ORF">ACFOND_12245</name>
</gene>
<dbReference type="SMART" id="SM00554">
    <property type="entry name" value="FAS1"/>
    <property type="match status" value="1"/>
</dbReference>
<dbReference type="RefSeq" id="WP_377363148.1">
    <property type="nucleotide sequence ID" value="NZ_JBHRYN010000012.1"/>
</dbReference>
<sequence>MKTLTLLSSALLAVSLTFSTASFADGHMSKNDIVDTAVAAGSFTTLVTAVQAADLVDKLKEDGPFTVFAPNDEAFAKIPSETLNALVADEEALTEVLGLHVIAGKKMAADVVGIYQAVTITGRVLNIKVSGGEVFVNGAKVIATDIETSNGVIHVIDSVITK</sequence>
<organism evidence="3 4">
    <name type="scientific">Reinekea marina</name>
    <dbReference type="NCBI Taxonomy" id="1310421"/>
    <lineage>
        <taxon>Bacteria</taxon>
        <taxon>Pseudomonadati</taxon>
        <taxon>Pseudomonadota</taxon>
        <taxon>Gammaproteobacteria</taxon>
        <taxon>Oceanospirillales</taxon>
        <taxon>Saccharospirillaceae</taxon>
        <taxon>Reinekea</taxon>
    </lineage>
</organism>
<dbReference type="Gene3D" id="2.30.180.10">
    <property type="entry name" value="FAS1 domain"/>
    <property type="match status" value="1"/>
</dbReference>
<dbReference type="InterPro" id="IPR036378">
    <property type="entry name" value="FAS1_dom_sf"/>
</dbReference>
<dbReference type="Pfam" id="PF02469">
    <property type="entry name" value="Fasciclin"/>
    <property type="match status" value="1"/>
</dbReference>
<reference evidence="4" key="1">
    <citation type="journal article" date="2019" name="Int. J. Syst. Evol. Microbiol.">
        <title>The Global Catalogue of Microorganisms (GCM) 10K type strain sequencing project: providing services to taxonomists for standard genome sequencing and annotation.</title>
        <authorList>
            <consortium name="The Broad Institute Genomics Platform"/>
            <consortium name="The Broad Institute Genome Sequencing Center for Infectious Disease"/>
            <person name="Wu L."/>
            <person name="Ma J."/>
        </authorList>
    </citation>
    <scope>NUCLEOTIDE SEQUENCE [LARGE SCALE GENOMIC DNA]</scope>
    <source>
        <strain evidence="4">CECT 8288</strain>
    </source>
</reference>
<keyword evidence="4" id="KW-1185">Reference proteome</keyword>
<evidence type="ECO:0000256" key="1">
    <source>
        <dbReference type="SAM" id="SignalP"/>
    </source>
</evidence>
<protein>
    <submittedName>
        <fullName evidence="3">Fasciclin domain-containing protein</fullName>
    </submittedName>
</protein>
<name>A0ABV7WVR1_9GAMM</name>
<dbReference type="EMBL" id="JBHRYN010000012">
    <property type="protein sequence ID" value="MFC3702414.1"/>
    <property type="molecule type" value="Genomic_DNA"/>
</dbReference>
<proteinExistence type="predicted"/>
<evidence type="ECO:0000259" key="2">
    <source>
        <dbReference type="PROSITE" id="PS50213"/>
    </source>
</evidence>